<accession>A0A142EJK6</accession>
<feature type="transmembrane region" description="Helical" evidence="1">
    <location>
        <begin position="96"/>
        <end position="121"/>
    </location>
</feature>
<feature type="transmembrane region" description="Helical" evidence="1">
    <location>
        <begin position="7"/>
        <end position="24"/>
    </location>
</feature>
<evidence type="ECO:0000256" key="1">
    <source>
        <dbReference type="SAM" id="Phobius"/>
    </source>
</evidence>
<reference evidence="3" key="1">
    <citation type="submission" date="2015-09" db="EMBL/GenBank/DDBJ databases">
        <title>Complete sequence of Algoriphagus sp. M8-2.</title>
        <authorList>
            <person name="Shintani M."/>
        </authorList>
    </citation>
    <scope>NUCLEOTIDE SEQUENCE [LARGE SCALE GENOMIC DNA]</scope>
    <source>
        <strain evidence="3">M8-2</strain>
    </source>
</reference>
<keyword evidence="1" id="KW-0812">Transmembrane</keyword>
<proteinExistence type="predicted"/>
<gene>
    <name evidence="2" type="ORF">AO498_02810</name>
</gene>
<dbReference type="Proteomes" id="UP000073816">
    <property type="component" value="Chromosome"/>
</dbReference>
<dbReference type="KEGG" id="alm:AO498_02810"/>
<feature type="transmembrane region" description="Helical" evidence="1">
    <location>
        <begin position="36"/>
        <end position="54"/>
    </location>
</feature>
<dbReference type="RefSeq" id="WP_067543502.1">
    <property type="nucleotide sequence ID" value="NZ_CP012836.1"/>
</dbReference>
<reference evidence="2 3" key="2">
    <citation type="journal article" date="2016" name="Genome Announc.">
        <title>Complete Genome Sequence of Algoriphagus sp. Strain M8-2, Isolated from a Brackish Lake.</title>
        <authorList>
            <person name="Muraguchi Y."/>
            <person name="Kushimoto K."/>
            <person name="Ohtsubo Y."/>
            <person name="Suzuki T."/>
            <person name="Dohra H."/>
            <person name="Kimbara K."/>
            <person name="Shintani M."/>
        </authorList>
    </citation>
    <scope>NUCLEOTIDE SEQUENCE [LARGE SCALE GENOMIC DNA]</scope>
    <source>
        <strain evidence="2 3">M8-2</strain>
    </source>
</reference>
<evidence type="ECO:0000313" key="2">
    <source>
        <dbReference type="EMBL" id="AMQ55311.1"/>
    </source>
</evidence>
<evidence type="ECO:0000313" key="3">
    <source>
        <dbReference type="Proteomes" id="UP000073816"/>
    </source>
</evidence>
<organism evidence="2 3">
    <name type="scientific">Algoriphagus sanaruensis</name>
    <dbReference type="NCBI Taxonomy" id="1727163"/>
    <lineage>
        <taxon>Bacteria</taxon>
        <taxon>Pseudomonadati</taxon>
        <taxon>Bacteroidota</taxon>
        <taxon>Cytophagia</taxon>
        <taxon>Cytophagales</taxon>
        <taxon>Cyclobacteriaceae</taxon>
        <taxon>Algoriphagus</taxon>
    </lineage>
</organism>
<keyword evidence="1" id="KW-1133">Transmembrane helix</keyword>
<dbReference type="OrthoDB" id="825391at2"/>
<name>A0A142EJK6_9BACT</name>
<feature type="transmembrane region" description="Helical" evidence="1">
    <location>
        <begin position="61"/>
        <end position="84"/>
    </location>
</feature>
<dbReference type="AlphaFoldDB" id="A0A142EJK6"/>
<dbReference type="STRING" id="1727163.AO498_02810"/>
<protein>
    <submittedName>
        <fullName evidence="2">Uncharacterized protein</fullName>
    </submittedName>
</protein>
<dbReference type="PATRIC" id="fig|1727163.4.peg.584"/>
<keyword evidence="1" id="KW-0472">Membrane</keyword>
<keyword evidence="3" id="KW-1185">Reference proteome</keyword>
<sequence>MRKKSNVLPIALGVLIGAFGYWTADFSEEDALYQSLFYIKAPGAFLATLLVGIFRKNQPAWNALMVSFGVMLGMLSRIFADMIIDPSSHNLFPFELMIGLAIVIPISFVSAYLIHGVFIIAGKN</sequence>
<dbReference type="EMBL" id="CP012836">
    <property type="protein sequence ID" value="AMQ55311.1"/>
    <property type="molecule type" value="Genomic_DNA"/>
</dbReference>